<evidence type="ECO:0008006" key="6">
    <source>
        <dbReference type="Google" id="ProtNLM"/>
    </source>
</evidence>
<feature type="compositionally biased region" description="Polar residues" evidence="1">
    <location>
        <begin position="476"/>
        <end position="493"/>
    </location>
</feature>
<dbReference type="EMBL" id="JACEFF010000406">
    <property type="protein sequence ID" value="KAH9638299.1"/>
    <property type="molecule type" value="Genomic_DNA"/>
</dbReference>
<reference evidence="4" key="1">
    <citation type="journal article" date="2021" name="G3 (Bethesda)">
        <title>Genome and transcriptome analysis of the beet armyworm Spodoptera exigua reveals targets for pest control. .</title>
        <authorList>
            <person name="Simon S."/>
            <person name="Breeschoten T."/>
            <person name="Jansen H.J."/>
            <person name="Dirks R.P."/>
            <person name="Schranz M.E."/>
            <person name="Ros V.I.D."/>
        </authorList>
    </citation>
    <scope>NUCLEOTIDE SEQUENCE</scope>
    <source>
        <strain evidence="4">TB_SE_WUR_2020</strain>
    </source>
</reference>
<dbReference type="InterPro" id="IPR029526">
    <property type="entry name" value="PGBD"/>
</dbReference>
<feature type="domain" description="PiggyBac transposable element-derived protein" evidence="3">
    <location>
        <begin position="500"/>
        <end position="700"/>
    </location>
</feature>
<dbReference type="InterPro" id="IPR018289">
    <property type="entry name" value="MULE_transposase_dom"/>
</dbReference>
<evidence type="ECO:0000256" key="1">
    <source>
        <dbReference type="SAM" id="MobiDB-lite"/>
    </source>
</evidence>
<dbReference type="Pfam" id="PF13843">
    <property type="entry name" value="DDE_Tnp_1_7"/>
    <property type="match status" value="1"/>
</dbReference>
<evidence type="ECO:0000313" key="4">
    <source>
        <dbReference type="EMBL" id="KAH9638299.1"/>
    </source>
</evidence>
<comment type="caution">
    <text evidence="4">The sequence shown here is derived from an EMBL/GenBank/DDBJ whole genome shotgun (WGS) entry which is preliminary data.</text>
</comment>
<dbReference type="Proteomes" id="UP000814243">
    <property type="component" value="Unassembled WGS sequence"/>
</dbReference>
<name>A0A922SIG3_SPOEX</name>
<gene>
    <name evidence="4" type="ORF">HF086_007402</name>
</gene>
<evidence type="ECO:0000259" key="2">
    <source>
        <dbReference type="Pfam" id="PF10551"/>
    </source>
</evidence>
<feature type="domain" description="MULE transposase" evidence="2">
    <location>
        <begin position="205"/>
        <end position="288"/>
    </location>
</feature>
<organism evidence="4 5">
    <name type="scientific">Spodoptera exigua</name>
    <name type="common">Beet armyworm</name>
    <name type="synonym">Noctua fulgens</name>
    <dbReference type="NCBI Taxonomy" id="7107"/>
    <lineage>
        <taxon>Eukaryota</taxon>
        <taxon>Metazoa</taxon>
        <taxon>Ecdysozoa</taxon>
        <taxon>Arthropoda</taxon>
        <taxon>Hexapoda</taxon>
        <taxon>Insecta</taxon>
        <taxon>Pterygota</taxon>
        <taxon>Neoptera</taxon>
        <taxon>Endopterygota</taxon>
        <taxon>Lepidoptera</taxon>
        <taxon>Glossata</taxon>
        <taxon>Ditrysia</taxon>
        <taxon>Noctuoidea</taxon>
        <taxon>Noctuidae</taxon>
        <taxon>Amphipyrinae</taxon>
        <taxon>Spodoptera</taxon>
    </lineage>
</organism>
<dbReference type="Gene3D" id="2.20.25.240">
    <property type="match status" value="1"/>
</dbReference>
<dbReference type="PANTHER" id="PTHR47272">
    <property type="entry name" value="DDE_TNP_1_7 DOMAIN-CONTAINING PROTEIN"/>
    <property type="match status" value="1"/>
</dbReference>
<dbReference type="AlphaFoldDB" id="A0A922SIG3"/>
<dbReference type="PANTHER" id="PTHR47272:SF1">
    <property type="entry name" value="PIGGYBAC TRANSPOSABLE ELEMENT-DERIVED PROTEIN 3-LIKE"/>
    <property type="match status" value="1"/>
</dbReference>
<sequence length="708" mass="80780">MAGSSTDVCLEYVKKGKATILLRAGHQYSKKCKYKNGGVLWECTTRKQSKCAGSITVMDNQVVAEKRHNVCEPDFARNEVTLRLFKLKTTLADPEAPAIPTAYNAAVSSLKDTGIDKIKEFPALKSIKTTLYKHRNAAFEVSKIEFKNVEEVKVPPAHQEFILADYNDSGIRVIAFCTEFARHQMKNLKMFLGDGTFWICPSPFYQLYTIHGDLGSTEKHINIVPLVYALMSHKNQQTYEILFSILKSALPDWNPEIFKCDYEVAPMNAMRNVFVNISISGCYFHFTQAIWKKGKQLKLTKDKLTRRQVALSTALALLPSDKIIAGWFYVASQSPDDDNSKEFRNYMLRQWLQDDFIKTWCVFGQTHRTTNLVEAWNNKIKKRVKIKKPNIMKLLTALAEDASYYEVLALGVSENKVLPLSDDRILELLGDGTESDIEEFHEEEDSEAEPRVLAELVGEEECSEASSDEIEPERLSQVTSLSRGRSHSTTSRQIRNRVRTPSEYFHDYFDEGFFDSTAQCTNLYHMRKTGQELKTTKAEIAKVFGVHILMGCLPYPRMPMYWRANMRIGLIADKIVRDRFITLRNALHVVDHDQPTETETSNPLWKVQPIIKRVQDTCNRLERVPSYYSVDEQMIPFTGRCSLRQVVKNKPRPVGFKNFVLTTSEGLMLDFEIYRGANTMFADTSLGLGPSVILHLTKSVPPVKLCIS</sequence>
<protein>
    <recommendedName>
        <fullName evidence="6">Transposase</fullName>
    </recommendedName>
</protein>
<evidence type="ECO:0000313" key="5">
    <source>
        <dbReference type="Proteomes" id="UP000814243"/>
    </source>
</evidence>
<accession>A0A922SIG3</accession>
<feature type="region of interest" description="Disordered" evidence="1">
    <location>
        <begin position="463"/>
        <end position="493"/>
    </location>
</feature>
<proteinExistence type="predicted"/>
<evidence type="ECO:0000259" key="3">
    <source>
        <dbReference type="Pfam" id="PF13843"/>
    </source>
</evidence>
<dbReference type="Pfam" id="PF10551">
    <property type="entry name" value="MULE"/>
    <property type="match status" value="1"/>
</dbReference>